<name>A0A194X9C2_MOLSC</name>
<dbReference type="PANTHER" id="PTHR35205">
    <property type="entry name" value="NB-ARC AND TPR DOMAIN PROTEIN"/>
    <property type="match status" value="1"/>
</dbReference>
<dbReference type="InterPro" id="IPR056681">
    <property type="entry name" value="DUF7779"/>
</dbReference>
<keyword evidence="1" id="KW-0802">TPR repeat</keyword>
<organism evidence="4 5">
    <name type="scientific">Mollisia scopiformis</name>
    <name type="common">Conifer needle endophyte fungus</name>
    <name type="synonym">Phialocephala scopiformis</name>
    <dbReference type="NCBI Taxonomy" id="149040"/>
    <lineage>
        <taxon>Eukaryota</taxon>
        <taxon>Fungi</taxon>
        <taxon>Dikarya</taxon>
        <taxon>Ascomycota</taxon>
        <taxon>Pezizomycotina</taxon>
        <taxon>Leotiomycetes</taxon>
        <taxon>Helotiales</taxon>
        <taxon>Mollisiaceae</taxon>
        <taxon>Mollisia</taxon>
    </lineage>
</organism>
<evidence type="ECO:0000313" key="4">
    <source>
        <dbReference type="EMBL" id="KUJ16719.1"/>
    </source>
</evidence>
<reference evidence="4 5" key="1">
    <citation type="submission" date="2015-10" db="EMBL/GenBank/DDBJ databases">
        <title>Full genome of DAOMC 229536 Phialocephala scopiformis, a fungal endophyte of spruce producing the potent anti-insectan compound rugulosin.</title>
        <authorList>
            <consortium name="DOE Joint Genome Institute"/>
            <person name="Walker A.K."/>
            <person name="Frasz S.L."/>
            <person name="Seifert K.A."/>
            <person name="Miller J.D."/>
            <person name="Mondo S.J."/>
            <person name="Labutti K."/>
            <person name="Lipzen A."/>
            <person name="Dockter R."/>
            <person name="Kennedy M."/>
            <person name="Grigoriev I.V."/>
            <person name="Spatafora J.W."/>
        </authorList>
    </citation>
    <scope>NUCLEOTIDE SEQUENCE [LARGE SCALE GENOMIC DNA]</scope>
    <source>
        <strain evidence="4 5">CBS 120377</strain>
    </source>
</reference>
<dbReference type="Gene3D" id="3.40.50.300">
    <property type="entry name" value="P-loop containing nucleotide triphosphate hydrolases"/>
    <property type="match status" value="1"/>
</dbReference>
<feature type="region of interest" description="Disordered" evidence="2">
    <location>
        <begin position="172"/>
        <end position="212"/>
    </location>
</feature>
<dbReference type="KEGG" id="psco:LY89DRAFT_63258"/>
<dbReference type="InParanoid" id="A0A194X9C2"/>
<protein>
    <recommendedName>
        <fullName evidence="3">DUF7779 domain-containing protein</fullName>
    </recommendedName>
</protein>
<feature type="compositionally biased region" description="Polar residues" evidence="2">
    <location>
        <begin position="177"/>
        <end position="189"/>
    </location>
</feature>
<feature type="compositionally biased region" description="Polar residues" evidence="2">
    <location>
        <begin position="196"/>
        <end position="212"/>
    </location>
</feature>
<evidence type="ECO:0000259" key="3">
    <source>
        <dbReference type="Pfam" id="PF25000"/>
    </source>
</evidence>
<feature type="domain" description="DUF7779" evidence="3">
    <location>
        <begin position="525"/>
        <end position="614"/>
    </location>
</feature>
<dbReference type="SUPFAM" id="SSF48452">
    <property type="entry name" value="TPR-like"/>
    <property type="match status" value="1"/>
</dbReference>
<dbReference type="SUPFAM" id="SSF52540">
    <property type="entry name" value="P-loop containing nucleoside triphosphate hydrolases"/>
    <property type="match status" value="1"/>
</dbReference>
<evidence type="ECO:0000313" key="5">
    <source>
        <dbReference type="Proteomes" id="UP000070700"/>
    </source>
</evidence>
<dbReference type="PROSITE" id="PS50005">
    <property type="entry name" value="TPR"/>
    <property type="match status" value="1"/>
</dbReference>
<accession>A0A194X9C2</accession>
<dbReference type="InterPro" id="IPR019734">
    <property type="entry name" value="TPR_rpt"/>
</dbReference>
<sequence length="930" mass="104421">MVLISSGLGGITLKRALVGLYEQSYNPAYQMLQRAQSGVVFLGVPHPTYPRRDLWPKLTDMLRACTNLNKSRLEDAENDVATVANLSDKFEQAGITIKVLSVYETVRTKVRMNWYTPSRRIMLVGEVISETSVKNEHPLGVHSDHPGICKFSSDSELFNQLSALVLHAIENPPRPQLQASPTSGTSLNRRQGKSAWASTDSNPDTSDSARELSQSLPAAIHGSSDVSSYEIIPRVEEFLPQDRLPRLPCYLRNPQQPNPHFVGREDISQELDVVLLPPKHLGRRSELRSFALCGWGGLGKSQIAINYAFTREEFFDAIFWVQADDTTKLSKSFDDIAQALGLVGAADTGDRVVSRSLVLEWLSDPRKQQPESNSIELPSTFSTATWLLIFDNADRIELLQDYWPIGATNGSIVITSRDPLARRDLTSNIGIDLAPMTTQDCAKLLLKLTNLADTKESRSASIAIVEKLFCVPLAVREIAALIRRREMKLEEFLSTYENTSLLAEISKADQLPQRDQYHLTLASVWKFEKFKSPSALCLISLICLLDPDQISESILDQRLTPGNRFEYPASSCLYIDARTDLLSTSLITRNKDKNLITIHREVRAVIATYMSKETFLQSFQLAVQLLSQAFPMGGDRFNREQLQIEKADMVIPHVLSLKDRFSGLQSETQVEVKRKFVDLLQQSAWYLVQRAEYKAAKPLFEIALSICESNQSQMLDLLADTLFSYARYGEETSTAPELVRDYSARHLELCRILDDGSLNKHEDVGTAHTGLGKAYLLLDRNEEAVNEFQQCINIDSESPDIISGDALSQFALIYQAWAYIGLGPERYNDAVSNLDKVIEFRKLKFGVNDVQSPKVGYALHALGVVRKQKMWKQSFEAYENALSNFRATVGNNYFHTGHICLKLAEHHARASEFDPCIFCAGYQSLPKRSS</sequence>
<dbReference type="OrthoDB" id="6161812at2759"/>
<dbReference type="PANTHER" id="PTHR35205:SF1">
    <property type="entry name" value="ZU5 DOMAIN-CONTAINING PROTEIN"/>
    <property type="match status" value="1"/>
</dbReference>
<dbReference type="InterPro" id="IPR027417">
    <property type="entry name" value="P-loop_NTPase"/>
</dbReference>
<dbReference type="GeneID" id="28821036"/>
<feature type="repeat" description="TPR" evidence="1">
    <location>
        <begin position="765"/>
        <end position="798"/>
    </location>
</feature>
<gene>
    <name evidence="4" type="ORF">LY89DRAFT_63258</name>
</gene>
<dbReference type="RefSeq" id="XP_018071074.1">
    <property type="nucleotide sequence ID" value="XM_018211310.1"/>
</dbReference>
<dbReference type="InterPro" id="IPR011990">
    <property type="entry name" value="TPR-like_helical_dom_sf"/>
</dbReference>
<dbReference type="EMBL" id="KQ947415">
    <property type="protein sequence ID" value="KUJ16719.1"/>
    <property type="molecule type" value="Genomic_DNA"/>
</dbReference>
<dbReference type="Proteomes" id="UP000070700">
    <property type="component" value="Unassembled WGS sequence"/>
</dbReference>
<dbReference type="Gene3D" id="1.25.40.10">
    <property type="entry name" value="Tetratricopeptide repeat domain"/>
    <property type="match status" value="1"/>
</dbReference>
<evidence type="ECO:0000256" key="2">
    <source>
        <dbReference type="SAM" id="MobiDB-lite"/>
    </source>
</evidence>
<dbReference type="AlphaFoldDB" id="A0A194X9C2"/>
<evidence type="ECO:0000256" key="1">
    <source>
        <dbReference type="PROSITE-ProRule" id="PRU00339"/>
    </source>
</evidence>
<keyword evidence="5" id="KW-1185">Reference proteome</keyword>
<dbReference type="SMART" id="SM00028">
    <property type="entry name" value="TPR"/>
    <property type="match status" value="2"/>
</dbReference>
<proteinExistence type="predicted"/>
<dbReference type="STRING" id="149040.A0A194X9C2"/>
<dbReference type="Pfam" id="PF25000">
    <property type="entry name" value="DUF7779"/>
    <property type="match status" value="1"/>
</dbReference>